<comment type="subcellular location">
    <subcellularLocation>
        <location evidence="1">Cell outer membrane</location>
    </subcellularLocation>
</comment>
<evidence type="ECO:0000256" key="3">
    <source>
        <dbReference type="ARBA" id="ARBA00023237"/>
    </source>
</evidence>
<feature type="signal peptide" evidence="4">
    <location>
        <begin position="1"/>
        <end position="21"/>
    </location>
</feature>
<sequence precursor="true">MKKNFCYLFVLIFYLSISANSGFSQEKPIFFELKGKLISDQNQKIDEVTLHLLNTNDKKLVKIEYVTQSGQFTFDKIPKGNYILVTQSMAYIKYQSAPIELNKNTDLGTIRLSPLSNNLKEVSIAAVKPFIQQQYDKTVINVSSSIAAVGSTALEVLEKAPGITIDQNDNIAMRGRQGVLVMIDGKLVPMSGQDLANMLRSMSANQIEKIDLITNPSSKYDASGNSGIIDIRLKKGKNDGLNGNVTMSYSQGIYPKLNPSININHKVKNLNIFASYNYSFREDMTNLKIFRNFYNASDQVTGGNDFDNFFKFTSNSHNGRIGADYNLGKNTIIGFAANGIFTNGSVQSASNTNDFNATHELNGSLATNGKTHPVRNNGSINFNFKQVLDTAGRELTADFDYARYLNNDIQNYHTRYFGVDGLQSKDPYTLFGDLKGKLNIKSFKVDYTHPVKSIGANLEAGIKASWVEADNDVAFFDRSNGGNIPDLGKSNRFLYDEQINAAYINASKKWTKLHLQLGLRLENTIAKGTQVTNNDNFDKNYTQLFPSGYLGYKFNKQNDLGISVSRRIDRPSYRQLNPFKIFLNPLTYAAGNPFLNPEITTSTELTYTFLQKYTTKLGYSRTTDNILNVLSPDVEPGTVIQTFRNLAKFDYYNLSFSFPVTIGKWFNSSNTALMYYGEYKGNLVNTNLNASRLSFNFNSSNSIIIDNNTSLEVLGSYQSKSTYGFLEVGKFWSAGLGAQRQLWNKKASVKLNISDIFYTTKIEGVTKLTGYGEHFFQKRDSRVGTISFNYRFGGQGIGSKRKTGGAEEEKRRAN</sequence>
<evidence type="ECO:0000256" key="4">
    <source>
        <dbReference type="SAM" id="SignalP"/>
    </source>
</evidence>
<dbReference type="Pfam" id="PF14905">
    <property type="entry name" value="OMP_b-brl_3"/>
    <property type="match status" value="1"/>
</dbReference>
<accession>A0A127VCN5</accession>
<feature type="domain" description="Outer membrane protein beta-barrel" evidence="5">
    <location>
        <begin position="388"/>
        <end position="790"/>
    </location>
</feature>
<keyword evidence="3" id="KW-0998">Cell outer membrane</keyword>
<dbReference type="InterPro" id="IPR041700">
    <property type="entry name" value="OMP_b-brl_3"/>
</dbReference>
<evidence type="ECO:0000313" key="7">
    <source>
        <dbReference type="Proteomes" id="UP000071561"/>
    </source>
</evidence>
<protein>
    <submittedName>
        <fullName evidence="6">TonB-dependent receptor plug</fullName>
    </submittedName>
</protein>
<feature type="chain" id="PRO_5007280386" evidence="4">
    <location>
        <begin position="22"/>
        <end position="814"/>
    </location>
</feature>
<reference evidence="6 7" key="1">
    <citation type="submission" date="2016-03" db="EMBL/GenBank/DDBJ databases">
        <title>Complete genome sequence of Pedobacter cryoconitis PAMC 27485.</title>
        <authorList>
            <person name="Lee J."/>
            <person name="Kim O.-S."/>
        </authorList>
    </citation>
    <scope>NUCLEOTIDE SEQUENCE [LARGE SCALE GENOMIC DNA]</scope>
    <source>
        <strain evidence="6 7">PAMC 27485</strain>
    </source>
</reference>
<dbReference type="PANTHER" id="PTHR40980">
    <property type="entry name" value="PLUG DOMAIN-CONTAINING PROTEIN"/>
    <property type="match status" value="1"/>
</dbReference>
<dbReference type="InterPro" id="IPR036942">
    <property type="entry name" value="Beta-barrel_TonB_sf"/>
</dbReference>
<evidence type="ECO:0000256" key="1">
    <source>
        <dbReference type="ARBA" id="ARBA00004442"/>
    </source>
</evidence>
<proteinExistence type="predicted"/>
<keyword evidence="6" id="KW-0675">Receptor</keyword>
<dbReference type="RefSeq" id="WP_068400612.1">
    <property type="nucleotide sequence ID" value="NZ_CP014504.1"/>
</dbReference>
<dbReference type="SUPFAM" id="SSF49478">
    <property type="entry name" value="Cna protein B-type domain"/>
    <property type="match status" value="1"/>
</dbReference>
<gene>
    <name evidence="6" type="ORF">AY601_2225</name>
</gene>
<organism evidence="6 7">
    <name type="scientific">Pedobacter cryoconitis</name>
    <dbReference type="NCBI Taxonomy" id="188932"/>
    <lineage>
        <taxon>Bacteria</taxon>
        <taxon>Pseudomonadati</taxon>
        <taxon>Bacteroidota</taxon>
        <taxon>Sphingobacteriia</taxon>
        <taxon>Sphingobacteriales</taxon>
        <taxon>Sphingobacteriaceae</taxon>
        <taxon>Pedobacter</taxon>
    </lineage>
</organism>
<evidence type="ECO:0000313" key="6">
    <source>
        <dbReference type="EMBL" id="AMP99122.1"/>
    </source>
</evidence>
<dbReference type="InterPro" id="IPR037066">
    <property type="entry name" value="Plug_dom_sf"/>
</dbReference>
<keyword evidence="4" id="KW-0732">Signal</keyword>
<dbReference type="KEGG" id="pcm:AY601_2225"/>
<keyword evidence="7" id="KW-1185">Reference proteome</keyword>
<dbReference type="EMBL" id="CP014504">
    <property type="protein sequence ID" value="AMP99122.1"/>
    <property type="molecule type" value="Genomic_DNA"/>
</dbReference>
<evidence type="ECO:0000256" key="2">
    <source>
        <dbReference type="ARBA" id="ARBA00023136"/>
    </source>
</evidence>
<dbReference type="OrthoDB" id="905812at2"/>
<name>A0A127VCN5_9SPHI</name>
<dbReference type="PANTHER" id="PTHR40980:SF4">
    <property type="entry name" value="TONB-DEPENDENT RECEPTOR-LIKE BETA-BARREL DOMAIN-CONTAINING PROTEIN"/>
    <property type="match status" value="1"/>
</dbReference>
<dbReference type="AlphaFoldDB" id="A0A127VCN5"/>
<evidence type="ECO:0000259" key="5">
    <source>
        <dbReference type="Pfam" id="PF14905"/>
    </source>
</evidence>
<keyword evidence="2" id="KW-0472">Membrane</keyword>
<dbReference type="GO" id="GO:0009279">
    <property type="term" value="C:cell outer membrane"/>
    <property type="evidence" value="ECO:0007669"/>
    <property type="project" value="UniProtKB-SubCell"/>
</dbReference>
<dbReference type="Gene3D" id="2.170.130.10">
    <property type="entry name" value="TonB-dependent receptor, plug domain"/>
    <property type="match status" value="1"/>
</dbReference>
<dbReference type="Proteomes" id="UP000071561">
    <property type="component" value="Chromosome"/>
</dbReference>
<dbReference type="Gene3D" id="2.40.170.20">
    <property type="entry name" value="TonB-dependent receptor, beta-barrel domain"/>
    <property type="match status" value="1"/>
</dbReference>
<dbReference type="SUPFAM" id="SSF56935">
    <property type="entry name" value="Porins"/>
    <property type="match status" value="1"/>
</dbReference>
<dbReference type="PATRIC" id="fig|188932.3.peg.2330"/>